<dbReference type="GO" id="GO:0010971">
    <property type="term" value="P:positive regulation of G2/M transition of mitotic cell cycle"/>
    <property type="evidence" value="ECO:0007669"/>
    <property type="project" value="TreeGrafter"/>
</dbReference>
<accession>A0A0H5R7S9</accession>
<dbReference type="PRINTS" id="PR00716">
    <property type="entry name" value="MPIPHPHTASE"/>
</dbReference>
<evidence type="ECO:0000256" key="6">
    <source>
        <dbReference type="ARBA" id="ARBA00022912"/>
    </source>
</evidence>
<dbReference type="AlphaFoldDB" id="A0A0H5R7S9"/>
<dbReference type="GO" id="GO:0004725">
    <property type="term" value="F:protein tyrosine phosphatase activity"/>
    <property type="evidence" value="ECO:0007669"/>
    <property type="project" value="UniProtKB-EC"/>
</dbReference>
<dbReference type="SUPFAM" id="SSF52821">
    <property type="entry name" value="Rhodanese/Cell cycle control phosphatase"/>
    <property type="match status" value="1"/>
</dbReference>
<dbReference type="GO" id="GO:0000086">
    <property type="term" value="P:G2/M transition of mitotic cell cycle"/>
    <property type="evidence" value="ECO:0007669"/>
    <property type="project" value="TreeGrafter"/>
</dbReference>
<organism evidence="11">
    <name type="scientific">Spongospora subterranea</name>
    <dbReference type="NCBI Taxonomy" id="70186"/>
    <lineage>
        <taxon>Eukaryota</taxon>
        <taxon>Sar</taxon>
        <taxon>Rhizaria</taxon>
        <taxon>Endomyxa</taxon>
        <taxon>Phytomyxea</taxon>
        <taxon>Plasmodiophorida</taxon>
        <taxon>Plasmodiophoridae</taxon>
        <taxon>Spongospora</taxon>
    </lineage>
</organism>
<reference evidence="11" key="1">
    <citation type="submission" date="2015-04" db="EMBL/GenBank/DDBJ databases">
        <title>The genome sequence of the plant pathogenic Rhizarian Plasmodiophora brassicae reveals insights in its biotrophic life cycle and the origin of chitin synthesis.</title>
        <authorList>
            <person name="Schwelm A."/>
            <person name="Fogelqvist J."/>
            <person name="Knaust A."/>
            <person name="Julke S."/>
            <person name="Lilja T."/>
            <person name="Dhandapani V."/>
            <person name="Bonilla-Rosso G."/>
            <person name="Karlsson M."/>
            <person name="Shevchenko A."/>
            <person name="Choi S.R."/>
            <person name="Kim H.G."/>
            <person name="Park J.Y."/>
            <person name="Lim Y.P."/>
            <person name="Ludwig-Muller J."/>
            <person name="Dixelius C."/>
        </authorList>
    </citation>
    <scope>NUCLEOTIDE SEQUENCE</scope>
    <source>
        <tissue evidence="11">Potato root galls</tissue>
    </source>
</reference>
<dbReference type="EC" id="3.1.3.48" evidence="2"/>
<evidence type="ECO:0000256" key="2">
    <source>
        <dbReference type="ARBA" id="ARBA00013064"/>
    </source>
</evidence>
<protein>
    <recommendedName>
        <fullName evidence="2">protein-tyrosine-phosphatase</fullName>
        <ecNumber evidence="2">3.1.3.48</ecNumber>
    </recommendedName>
</protein>
<keyword evidence="6" id="KW-0904">Protein phosphatase</keyword>
<evidence type="ECO:0000256" key="8">
    <source>
        <dbReference type="ARBA" id="ARBA00051722"/>
    </source>
</evidence>
<dbReference type="EMBL" id="HACM01009746">
    <property type="protein sequence ID" value="CRZ10188.1"/>
    <property type="molecule type" value="Transcribed_RNA"/>
</dbReference>
<evidence type="ECO:0000256" key="5">
    <source>
        <dbReference type="ARBA" id="ARBA00022801"/>
    </source>
</evidence>
<dbReference type="GO" id="GO:0005737">
    <property type="term" value="C:cytoplasm"/>
    <property type="evidence" value="ECO:0007669"/>
    <property type="project" value="TreeGrafter"/>
</dbReference>
<feature type="region of interest" description="Disordered" evidence="9">
    <location>
        <begin position="18"/>
        <end position="42"/>
    </location>
</feature>
<proteinExistence type="inferred from homology"/>
<dbReference type="InterPro" id="IPR000751">
    <property type="entry name" value="MPI_Phosphatase"/>
</dbReference>
<keyword evidence="3" id="KW-0132">Cell division</keyword>
<name>A0A0H5R7S9_9EUKA</name>
<dbReference type="InterPro" id="IPR001763">
    <property type="entry name" value="Rhodanese-like_dom"/>
</dbReference>
<dbReference type="PROSITE" id="PS50206">
    <property type="entry name" value="RHODANESE_3"/>
    <property type="match status" value="1"/>
</dbReference>
<evidence type="ECO:0000259" key="10">
    <source>
        <dbReference type="PROSITE" id="PS50206"/>
    </source>
</evidence>
<evidence type="ECO:0000256" key="3">
    <source>
        <dbReference type="ARBA" id="ARBA00022618"/>
    </source>
</evidence>
<dbReference type="FunFam" id="3.40.250.10:FF:000021">
    <property type="entry name" value="M-phase inducer phosphatase cdc-25.2"/>
    <property type="match status" value="1"/>
</dbReference>
<feature type="domain" description="Rhodanese" evidence="10">
    <location>
        <begin position="101"/>
        <end position="205"/>
    </location>
</feature>
<dbReference type="Gene3D" id="3.40.250.10">
    <property type="entry name" value="Rhodanese-like domain"/>
    <property type="match status" value="1"/>
</dbReference>
<dbReference type="GO" id="GO:0110032">
    <property type="term" value="P:positive regulation of G2/MI transition of meiotic cell cycle"/>
    <property type="evidence" value="ECO:0007669"/>
    <property type="project" value="TreeGrafter"/>
</dbReference>
<dbReference type="PANTHER" id="PTHR10828:SF17">
    <property type="entry name" value="PROTEIN-TYROSINE-PHOSPHATASE"/>
    <property type="match status" value="1"/>
</dbReference>
<dbReference type="Pfam" id="PF00581">
    <property type="entry name" value="Rhodanese"/>
    <property type="match status" value="1"/>
</dbReference>
<keyword evidence="5" id="KW-0378">Hydrolase</keyword>
<sequence length="266" mass="29900">MMFSSPVFQAGSKSLIAKVGKTSPDPTPKKLTFRQRKPGSPPIRKIQNLCISSPASEVFLTPSPDALSSKLLLPILPTSKTTPFISCDTVAALLAGKYRHTISEYLILDCRYAYEHEGGRIPDAVPVNRHDALARLYSSLSLSPNPNLVIIFHCEFSQNRAPQTFHAFRTLDRESNNYPALSFPQMFIMEGGYCSFFEKHSVLCRPNSYVTMFDPTLKKLWRKEIIECRKSWSKKKPDSVPVRDSSSFKRFTFSSPIACSPPITVD</sequence>
<comment type="catalytic activity">
    <reaction evidence="8">
        <text>O-phospho-L-tyrosyl-[protein] + H2O = L-tyrosyl-[protein] + phosphate</text>
        <dbReference type="Rhea" id="RHEA:10684"/>
        <dbReference type="Rhea" id="RHEA-COMP:10136"/>
        <dbReference type="Rhea" id="RHEA-COMP:20101"/>
        <dbReference type="ChEBI" id="CHEBI:15377"/>
        <dbReference type="ChEBI" id="CHEBI:43474"/>
        <dbReference type="ChEBI" id="CHEBI:46858"/>
        <dbReference type="ChEBI" id="CHEBI:61978"/>
        <dbReference type="EC" id="3.1.3.48"/>
    </reaction>
</comment>
<dbReference type="GO" id="GO:0051301">
    <property type="term" value="P:cell division"/>
    <property type="evidence" value="ECO:0007669"/>
    <property type="project" value="UniProtKB-KW"/>
</dbReference>
<comment type="similarity">
    <text evidence="1">Belongs to the MPI phosphatase family.</text>
</comment>
<keyword evidence="4" id="KW-0498">Mitosis</keyword>
<evidence type="ECO:0000313" key="11">
    <source>
        <dbReference type="EMBL" id="CRZ10188.1"/>
    </source>
</evidence>
<dbReference type="PANTHER" id="PTHR10828">
    <property type="entry name" value="M-PHASE INDUCER PHOSPHATASE DUAL SPECIFICITY PHOSPHATASE CDC25"/>
    <property type="match status" value="1"/>
</dbReference>
<evidence type="ECO:0000256" key="1">
    <source>
        <dbReference type="ARBA" id="ARBA00011065"/>
    </source>
</evidence>
<evidence type="ECO:0000256" key="7">
    <source>
        <dbReference type="ARBA" id="ARBA00023306"/>
    </source>
</evidence>
<evidence type="ECO:0000256" key="9">
    <source>
        <dbReference type="SAM" id="MobiDB-lite"/>
    </source>
</evidence>
<keyword evidence="7" id="KW-0131">Cell cycle</keyword>
<dbReference type="InterPro" id="IPR036873">
    <property type="entry name" value="Rhodanese-like_dom_sf"/>
</dbReference>
<dbReference type="GO" id="GO:0005634">
    <property type="term" value="C:nucleus"/>
    <property type="evidence" value="ECO:0007669"/>
    <property type="project" value="TreeGrafter"/>
</dbReference>
<dbReference type="SMART" id="SM00450">
    <property type="entry name" value="RHOD"/>
    <property type="match status" value="1"/>
</dbReference>
<evidence type="ECO:0000256" key="4">
    <source>
        <dbReference type="ARBA" id="ARBA00022776"/>
    </source>
</evidence>